<dbReference type="AlphaFoldDB" id="N1PNH5"/>
<dbReference type="Gene3D" id="3.50.50.60">
    <property type="entry name" value="FAD/NAD(P)-binding domain"/>
    <property type="match status" value="3"/>
</dbReference>
<evidence type="ECO:0008006" key="7">
    <source>
        <dbReference type="Google" id="ProtNLM"/>
    </source>
</evidence>
<dbReference type="eggNOG" id="KOG1399">
    <property type="taxonomic scope" value="Eukaryota"/>
</dbReference>
<dbReference type="OMA" id="SMPNMFM"/>
<accession>N1PNH5</accession>
<dbReference type="GO" id="GO:0016491">
    <property type="term" value="F:oxidoreductase activity"/>
    <property type="evidence" value="ECO:0007669"/>
    <property type="project" value="UniProtKB-KW"/>
</dbReference>
<keyword evidence="4" id="KW-0560">Oxidoreductase</keyword>
<keyword evidence="3" id="KW-0521">NADP</keyword>
<dbReference type="InterPro" id="IPR036188">
    <property type="entry name" value="FAD/NAD-bd_sf"/>
</dbReference>
<dbReference type="SUPFAM" id="SSF51905">
    <property type="entry name" value="FAD/NAD(P)-binding domain"/>
    <property type="match status" value="2"/>
</dbReference>
<keyword evidence="2" id="KW-0274">FAD</keyword>
<dbReference type="HOGENOM" id="CLU_006937_8_1_1"/>
<evidence type="ECO:0000313" key="6">
    <source>
        <dbReference type="Proteomes" id="UP000016933"/>
    </source>
</evidence>
<keyword evidence="6" id="KW-1185">Reference proteome</keyword>
<proteinExistence type="predicted"/>
<dbReference type="EMBL" id="KB446538">
    <property type="protein sequence ID" value="EME44976.1"/>
    <property type="molecule type" value="Genomic_DNA"/>
</dbReference>
<evidence type="ECO:0000256" key="2">
    <source>
        <dbReference type="ARBA" id="ARBA00022827"/>
    </source>
</evidence>
<dbReference type="OrthoDB" id="66881at2759"/>
<evidence type="ECO:0000313" key="5">
    <source>
        <dbReference type="EMBL" id="EME44976.1"/>
    </source>
</evidence>
<keyword evidence="1" id="KW-0285">Flavoprotein</keyword>
<protein>
    <recommendedName>
        <fullName evidence="7">FAD/NAD(P)-binding domain-containing protein</fullName>
    </recommendedName>
</protein>
<organism evidence="5 6">
    <name type="scientific">Dothistroma septosporum (strain NZE10 / CBS 128990)</name>
    <name type="common">Red band needle blight fungus</name>
    <name type="synonym">Mycosphaerella pini</name>
    <dbReference type="NCBI Taxonomy" id="675120"/>
    <lineage>
        <taxon>Eukaryota</taxon>
        <taxon>Fungi</taxon>
        <taxon>Dikarya</taxon>
        <taxon>Ascomycota</taxon>
        <taxon>Pezizomycotina</taxon>
        <taxon>Dothideomycetes</taxon>
        <taxon>Dothideomycetidae</taxon>
        <taxon>Mycosphaerellales</taxon>
        <taxon>Mycosphaerellaceae</taxon>
        <taxon>Dothistroma</taxon>
    </lineage>
</organism>
<dbReference type="PANTHER" id="PTHR43098">
    <property type="entry name" value="L-ORNITHINE N(5)-MONOOXYGENASE-RELATED"/>
    <property type="match status" value="1"/>
</dbReference>
<dbReference type="InterPro" id="IPR050775">
    <property type="entry name" value="FAD-binding_Monooxygenases"/>
</dbReference>
<evidence type="ECO:0000256" key="4">
    <source>
        <dbReference type="ARBA" id="ARBA00023002"/>
    </source>
</evidence>
<evidence type="ECO:0000256" key="3">
    <source>
        <dbReference type="ARBA" id="ARBA00022857"/>
    </source>
</evidence>
<dbReference type="SUPFAM" id="SSF51971">
    <property type="entry name" value="Nucleotide-binding domain"/>
    <property type="match status" value="1"/>
</dbReference>
<name>N1PNH5_DOTSN</name>
<dbReference type="Proteomes" id="UP000016933">
    <property type="component" value="Unassembled WGS sequence"/>
</dbReference>
<evidence type="ECO:0000256" key="1">
    <source>
        <dbReference type="ARBA" id="ARBA00022630"/>
    </source>
</evidence>
<reference evidence="6" key="1">
    <citation type="journal article" date="2012" name="PLoS Genet.">
        <title>The genomes of the fungal plant pathogens Cladosporium fulvum and Dothistroma septosporum reveal adaptation to different hosts and lifestyles but also signatures of common ancestry.</title>
        <authorList>
            <person name="de Wit P.J.G.M."/>
            <person name="van der Burgt A."/>
            <person name="Oekmen B."/>
            <person name="Stergiopoulos I."/>
            <person name="Abd-Elsalam K.A."/>
            <person name="Aerts A.L."/>
            <person name="Bahkali A.H."/>
            <person name="Beenen H.G."/>
            <person name="Chettri P."/>
            <person name="Cox M.P."/>
            <person name="Datema E."/>
            <person name="de Vries R.P."/>
            <person name="Dhillon B."/>
            <person name="Ganley A.R."/>
            <person name="Griffiths S.A."/>
            <person name="Guo Y."/>
            <person name="Hamelin R.C."/>
            <person name="Henrissat B."/>
            <person name="Kabir M.S."/>
            <person name="Jashni M.K."/>
            <person name="Kema G."/>
            <person name="Klaubauf S."/>
            <person name="Lapidus A."/>
            <person name="Levasseur A."/>
            <person name="Lindquist E."/>
            <person name="Mehrabi R."/>
            <person name="Ohm R.A."/>
            <person name="Owen T.J."/>
            <person name="Salamov A."/>
            <person name="Schwelm A."/>
            <person name="Schijlen E."/>
            <person name="Sun H."/>
            <person name="van den Burg H.A."/>
            <person name="van Ham R.C.H.J."/>
            <person name="Zhang S."/>
            <person name="Goodwin S.B."/>
            <person name="Grigoriev I.V."/>
            <person name="Collemare J."/>
            <person name="Bradshaw R.E."/>
        </authorList>
    </citation>
    <scope>NUCLEOTIDE SEQUENCE [LARGE SCALE GENOMIC DNA]</scope>
    <source>
        <strain evidence="6">NZE10 / CBS 128990</strain>
    </source>
</reference>
<gene>
    <name evidence="5" type="ORF">DOTSEDRAFT_61582</name>
</gene>
<reference evidence="5 6" key="2">
    <citation type="journal article" date="2012" name="PLoS Pathog.">
        <title>Diverse lifestyles and strategies of plant pathogenesis encoded in the genomes of eighteen Dothideomycetes fungi.</title>
        <authorList>
            <person name="Ohm R.A."/>
            <person name="Feau N."/>
            <person name="Henrissat B."/>
            <person name="Schoch C.L."/>
            <person name="Horwitz B.A."/>
            <person name="Barry K.W."/>
            <person name="Condon B.J."/>
            <person name="Copeland A.C."/>
            <person name="Dhillon B."/>
            <person name="Glaser F."/>
            <person name="Hesse C.N."/>
            <person name="Kosti I."/>
            <person name="LaButti K."/>
            <person name="Lindquist E.A."/>
            <person name="Lucas S."/>
            <person name="Salamov A.A."/>
            <person name="Bradshaw R.E."/>
            <person name="Ciuffetti L."/>
            <person name="Hamelin R.C."/>
            <person name="Kema G.H.J."/>
            <person name="Lawrence C."/>
            <person name="Scott J.A."/>
            <person name="Spatafora J.W."/>
            <person name="Turgeon B.G."/>
            <person name="de Wit P.J.G.M."/>
            <person name="Zhong S."/>
            <person name="Goodwin S.B."/>
            <person name="Grigoriev I.V."/>
        </authorList>
    </citation>
    <scope>NUCLEOTIDE SEQUENCE [LARGE SCALE GENOMIC DNA]</scope>
    <source>
        <strain evidence="6">NZE10 / CBS 128990</strain>
    </source>
</reference>
<dbReference type="PANTHER" id="PTHR43098:SF5">
    <property type="entry name" value="DUAL-FUNCTIONAL MONOOXYGENASE_METHYLTRANSFERASE PSOF"/>
    <property type="match status" value="1"/>
</dbReference>
<sequence>MSVTRLEHDEEHDVLILGAGLSGVYSLYCLRNYFSSRRVKVLEAGTDVRGTWGETGTSYRTRFFVSCPGFLSSLTLPNIPGINVVAGQALHTSRWPAEFDVSHDFAGKRIGVVSTGATGTQTITAISKEPSIKSSSNVTYEQLFKQCAETLTGFLHAADPRQSLDVTEEERQALWEKLYNEPGFGKWLGVLSDTYTDRRANKLCSNSIANKIRPRVHDPITAESLTPRSHGFGTRRVPLESKYFEALKKPHVHLFDLQQATLDEVTPTGIGTNVGILPDLDILIFATGFDAITGAFSAISWRGKDGRPLISTCQEEHESATWPGQRPRTFLGLTVPAMPNMFMVLGPHQPFGNGTRSIEHAVKVISDLLVFCKEHSVTYIEPREEAVERWTEYVIECSEALVLVREVDSWMIGINRNVKGKSMKSVVRYSRSAIEYRKWCREGGEGGWKDFVLIKEGEGADRSGKAEGVV</sequence>